<evidence type="ECO:0000313" key="9">
    <source>
        <dbReference type="EMBL" id="VEE99820.1"/>
    </source>
</evidence>
<evidence type="ECO:0000313" key="10">
    <source>
        <dbReference type="Proteomes" id="UP000279284"/>
    </source>
</evidence>
<dbReference type="AlphaFoldDB" id="A0A448D677"/>
<dbReference type="KEGG" id="nci:NCTC10296_00538"/>
<keyword evidence="3" id="KW-1134">Transmembrane beta strand</keyword>
<feature type="signal peptide" evidence="7">
    <location>
        <begin position="1"/>
        <end position="24"/>
    </location>
</feature>
<keyword evidence="4" id="KW-0812">Transmembrane</keyword>
<protein>
    <submittedName>
        <fullName evidence="9">Opacity protein</fullName>
    </submittedName>
</protein>
<organism evidence="9 10">
    <name type="scientific">Neisseria canis</name>
    <dbReference type="NCBI Taxonomy" id="493"/>
    <lineage>
        <taxon>Bacteria</taxon>
        <taxon>Pseudomonadati</taxon>
        <taxon>Pseudomonadota</taxon>
        <taxon>Betaproteobacteria</taxon>
        <taxon>Neisseriales</taxon>
        <taxon>Neisseriaceae</taxon>
        <taxon>Neisseria</taxon>
    </lineage>
</organism>
<evidence type="ECO:0000256" key="2">
    <source>
        <dbReference type="ARBA" id="ARBA00009830"/>
    </source>
</evidence>
<evidence type="ECO:0000256" key="3">
    <source>
        <dbReference type="ARBA" id="ARBA00022452"/>
    </source>
</evidence>
<keyword evidence="7" id="KW-0732">Signal</keyword>
<dbReference type="GO" id="GO:0015288">
    <property type="term" value="F:porin activity"/>
    <property type="evidence" value="ECO:0007669"/>
    <property type="project" value="InterPro"/>
</dbReference>
<dbReference type="STRING" id="493.BWD07_09580"/>
<feature type="chain" id="PRO_5019509862" evidence="7">
    <location>
        <begin position="25"/>
        <end position="185"/>
    </location>
</feature>
<gene>
    <name evidence="9" type="ORF">NCTC10296_00538</name>
</gene>
<keyword evidence="5" id="KW-0472">Membrane</keyword>
<dbReference type="GO" id="GO:0009279">
    <property type="term" value="C:cell outer membrane"/>
    <property type="evidence" value="ECO:0007669"/>
    <property type="project" value="UniProtKB-SubCell"/>
</dbReference>
<keyword evidence="10" id="KW-1185">Reference proteome</keyword>
<dbReference type="RefSeq" id="WP_085417204.1">
    <property type="nucleotide sequence ID" value="NZ_CAUJPY010000027.1"/>
</dbReference>
<name>A0A448D677_9NEIS</name>
<feature type="domain" description="Porin opacity type" evidence="8">
    <location>
        <begin position="61"/>
        <end position="185"/>
    </location>
</feature>
<evidence type="ECO:0000256" key="4">
    <source>
        <dbReference type="ARBA" id="ARBA00022692"/>
    </source>
</evidence>
<evidence type="ECO:0000256" key="1">
    <source>
        <dbReference type="ARBA" id="ARBA00004442"/>
    </source>
</evidence>
<accession>A0A448D677</accession>
<dbReference type="InterPro" id="IPR003394">
    <property type="entry name" value="Porin_opacity"/>
</dbReference>
<comment type="similarity">
    <text evidence="2">Belongs to the opacity porin family.</text>
</comment>
<evidence type="ECO:0000256" key="5">
    <source>
        <dbReference type="ARBA" id="ARBA00023136"/>
    </source>
</evidence>
<sequence>MKHTYRKTALLLAALTAVSAPAFAAGDKGFYVQGDLGVSRVKADAKVLEFKKTGFTPRISAGYDFGTIRVAADYTHYQDMSARQNGLNAEVKAKSAGISLAYDMPVSDNFELYMGSRFAMNNIKMNASRAGYRGSSDETKFGSGFLAGGVYQFNDNLKLDVGYRFNRLVADFNAHEVSAGLRYQF</sequence>
<comment type="subcellular location">
    <subcellularLocation>
        <location evidence="1">Cell outer membrane</location>
    </subcellularLocation>
</comment>
<dbReference type="OrthoDB" id="6648740at2"/>
<reference evidence="9 10" key="1">
    <citation type="submission" date="2018-12" db="EMBL/GenBank/DDBJ databases">
        <authorList>
            <consortium name="Pathogen Informatics"/>
        </authorList>
    </citation>
    <scope>NUCLEOTIDE SEQUENCE [LARGE SCALE GENOMIC DNA]</scope>
    <source>
        <strain evidence="9 10">NCTC10296</strain>
    </source>
</reference>
<dbReference type="Pfam" id="PF02462">
    <property type="entry name" value="Opacity"/>
    <property type="match status" value="1"/>
</dbReference>
<dbReference type="SUPFAM" id="SSF56925">
    <property type="entry name" value="OMPA-like"/>
    <property type="match status" value="1"/>
</dbReference>
<evidence type="ECO:0000259" key="8">
    <source>
        <dbReference type="Pfam" id="PF02462"/>
    </source>
</evidence>
<dbReference type="Proteomes" id="UP000279284">
    <property type="component" value="Chromosome"/>
</dbReference>
<proteinExistence type="inferred from homology"/>
<keyword evidence="6" id="KW-0998">Cell outer membrane</keyword>
<dbReference type="InterPro" id="IPR011250">
    <property type="entry name" value="OMP/PagP_B-barrel"/>
</dbReference>
<dbReference type="Gene3D" id="2.40.160.20">
    <property type="match status" value="1"/>
</dbReference>
<evidence type="ECO:0000256" key="7">
    <source>
        <dbReference type="SAM" id="SignalP"/>
    </source>
</evidence>
<evidence type="ECO:0000256" key="6">
    <source>
        <dbReference type="ARBA" id="ARBA00023237"/>
    </source>
</evidence>
<dbReference type="EMBL" id="LR134313">
    <property type="protein sequence ID" value="VEE99820.1"/>
    <property type="molecule type" value="Genomic_DNA"/>
</dbReference>